<accession>E6W3Y0</accession>
<dbReference type="PROSITE" id="PS00483">
    <property type="entry name" value="DIHYDROOROTASE_2"/>
    <property type="match status" value="1"/>
</dbReference>
<dbReference type="SUPFAM" id="SSF51556">
    <property type="entry name" value="Metallo-dependent hydrolases"/>
    <property type="match status" value="1"/>
</dbReference>
<dbReference type="EMBL" id="CP002432">
    <property type="protein sequence ID" value="ADU65848.1"/>
    <property type="molecule type" value="Genomic_DNA"/>
</dbReference>
<name>E6W3Y0_DESIS</name>
<dbReference type="KEGG" id="din:Selin_1113"/>
<feature type="active site" evidence="7">
    <location>
        <position position="305"/>
    </location>
</feature>
<dbReference type="Gene3D" id="3.20.20.140">
    <property type="entry name" value="Metal-dependent hydrolases"/>
    <property type="match status" value="1"/>
</dbReference>
<dbReference type="SUPFAM" id="SSF51338">
    <property type="entry name" value="Composite domain of metallo-dependent hydrolases"/>
    <property type="match status" value="1"/>
</dbReference>
<comment type="catalytic activity">
    <reaction evidence="7">
        <text>(S)-dihydroorotate + H2O = N-carbamoyl-L-aspartate + H(+)</text>
        <dbReference type="Rhea" id="RHEA:24296"/>
        <dbReference type="ChEBI" id="CHEBI:15377"/>
        <dbReference type="ChEBI" id="CHEBI:15378"/>
        <dbReference type="ChEBI" id="CHEBI:30864"/>
        <dbReference type="ChEBI" id="CHEBI:32814"/>
        <dbReference type="EC" id="3.5.2.3"/>
    </reaction>
</comment>
<evidence type="ECO:0000256" key="7">
    <source>
        <dbReference type="HAMAP-Rule" id="MF_00220"/>
    </source>
</evidence>
<keyword evidence="6 7" id="KW-0665">Pyrimidine biosynthesis</keyword>
<dbReference type="UniPathway" id="UPA00070">
    <property type="reaction ID" value="UER00117"/>
</dbReference>
<dbReference type="InterPro" id="IPR032466">
    <property type="entry name" value="Metal_Hydrolase"/>
</dbReference>
<evidence type="ECO:0000256" key="6">
    <source>
        <dbReference type="ARBA" id="ARBA00022975"/>
    </source>
</evidence>
<dbReference type="PANTHER" id="PTHR43668">
    <property type="entry name" value="ALLANTOINASE"/>
    <property type="match status" value="1"/>
</dbReference>
<feature type="binding site" evidence="7">
    <location>
        <position position="60"/>
    </location>
    <ligand>
        <name>Zn(2+)</name>
        <dbReference type="ChEBI" id="CHEBI:29105"/>
        <label>1</label>
    </ligand>
</feature>
<feature type="binding site" evidence="7">
    <location>
        <position position="152"/>
    </location>
    <ligand>
        <name>Zn(2+)</name>
        <dbReference type="ChEBI" id="CHEBI:29105"/>
        <label>2</label>
    </ligand>
</feature>
<dbReference type="STRING" id="653733.Selin_1113"/>
<dbReference type="GO" id="GO:0044205">
    <property type="term" value="P:'de novo' UMP biosynthetic process"/>
    <property type="evidence" value="ECO:0007669"/>
    <property type="project" value="UniProtKB-UniRule"/>
</dbReference>
<feature type="binding site" evidence="7">
    <location>
        <position position="62"/>
    </location>
    <ligand>
        <name>Zn(2+)</name>
        <dbReference type="ChEBI" id="CHEBI:29105"/>
        <label>1</label>
    </ligand>
</feature>
<dbReference type="Pfam" id="PF07969">
    <property type="entry name" value="Amidohydro_3"/>
    <property type="match status" value="1"/>
</dbReference>
<keyword evidence="3 7" id="KW-0479">Metal-binding</keyword>
<comment type="cofactor">
    <cofactor evidence="7">
        <name>Zn(2+)</name>
        <dbReference type="ChEBI" id="CHEBI:29105"/>
    </cofactor>
    <text evidence="7">Binds 2 Zn(2+) ions per subunit.</text>
</comment>
<dbReference type="InterPro" id="IPR004722">
    <property type="entry name" value="DHOase"/>
</dbReference>
<dbReference type="PROSITE" id="PS00482">
    <property type="entry name" value="DIHYDROOROTASE_1"/>
    <property type="match status" value="1"/>
</dbReference>
<feature type="binding site" evidence="7">
    <location>
        <position position="309"/>
    </location>
    <ligand>
        <name>substrate</name>
    </ligand>
</feature>
<feature type="binding site" evidence="7">
    <location>
        <position position="152"/>
    </location>
    <ligand>
        <name>Zn(2+)</name>
        <dbReference type="ChEBI" id="CHEBI:29105"/>
        <label>1</label>
    </ligand>
</feature>
<keyword evidence="4 7" id="KW-0378">Hydrolase</keyword>
<evidence type="ECO:0000313" key="11">
    <source>
        <dbReference type="Proteomes" id="UP000002572"/>
    </source>
</evidence>
<feature type="domain" description="Dihydroorotase catalytic" evidence="9">
    <location>
        <begin position="49"/>
        <end position="235"/>
    </location>
</feature>
<dbReference type="GO" id="GO:0008270">
    <property type="term" value="F:zinc ion binding"/>
    <property type="evidence" value="ECO:0007669"/>
    <property type="project" value="UniProtKB-UniRule"/>
</dbReference>
<organism evidence="10 11">
    <name type="scientific">Desulfurispirillum indicum (strain ATCC BAA-1389 / DSM 22839 / S5)</name>
    <dbReference type="NCBI Taxonomy" id="653733"/>
    <lineage>
        <taxon>Bacteria</taxon>
        <taxon>Pseudomonadati</taxon>
        <taxon>Chrysiogenota</taxon>
        <taxon>Chrysiogenia</taxon>
        <taxon>Chrysiogenales</taxon>
        <taxon>Chrysiogenaceae</taxon>
        <taxon>Desulfurispirillum</taxon>
    </lineage>
</organism>
<protein>
    <recommendedName>
        <fullName evidence="7">Dihydroorotase</fullName>
        <shortName evidence="7">DHOase</shortName>
        <ecNumber evidence="7">3.5.2.3</ecNumber>
    </recommendedName>
</protein>
<dbReference type="EC" id="3.5.2.3" evidence="7"/>
<dbReference type="HAMAP" id="MF_00220_B">
    <property type="entry name" value="PyrC_classI_B"/>
    <property type="match status" value="1"/>
</dbReference>
<dbReference type="Pfam" id="PF12890">
    <property type="entry name" value="DHOase"/>
    <property type="match status" value="1"/>
</dbReference>
<feature type="binding site" evidence="7">
    <location>
        <position position="232"/>
    </location>
    <ligand>
        <name>Zn(2+)</name>
        <dbReference type="ChEBI" id="CHEBI:29105"/>
        <label>2</label>
    </ligand>
</feature>
<evidence type="ECO:0000256" key="1">
    <source>
        <dbReference type="ARBA" id="ARBA00002368"/>
    </source>
</evidence>
<sequence length="425" mass="46148">MKIIRNGWLVNPATATDEVCDILINGEGRIQEVGKNLQHEGADIIDASGRHVFPGLIDLHVHFRDPGQEWKEDVHTGSDAAAKGGFTTVCCMANTTPVNDSKTVTEYIVNKARAYGKCNVLPFGTITGGMKGETISAMAEMIEAGAIGFSDDGRNVNNSEVMRIALEYASMFGAIMASHSEDPHVGHGGVVHEGRYSSQTGLKGIPDITESLIVARDIELARYTGAPVHFCHVSAGRSIALIRQAKAQGIPVTAEVTPHHLFLNDSAITTFDTNFKMNPPLRSEEDRQACVEGLLDGTLDIIATDHAPHAITDKEKDFDHAAFGVIGLETALPIVLRLYQQQKLSLSALIERLTWKPAQILRRDHEIGDLSAGKWADLVIVDLERSTTISTEYFASKSKNSPFIGQTVKGLPVATYFRGNCVYSV</sequence>
<evidence type="ECO:0000256" key="5">
    <source>
        <dbReference type="ARBA" id="ARBA00022833"/>
    </source>
</evidence>
<dbReference type="InterPro" id="IPR011059">
    <property type="entry name" value="Metal-dep_hydrolase_composite"/>
</dbReference>
<evidence type="ECO:0000256" key="3">
    <source>
        <dbReference type="ARBA" id="ARBA00022723"/>
    </source>
</evidence>
<dbReference type="eggNOG" id="COG0044">
    <property type="taxonomic scope" value="Bacteria"/>
</dbReference>
<reference evidence="10 11" key="1">
    <citation type="submission" date="2010-12" db="EMBL/GenBank/DDBJ databases">
        <title>Complete sequence of Desulfurispirillum indicum S5.</title>
        <authorList>
            <consortium name="US DOE Joint Genome Institute"/>
            <person name="Lucas S."/>
            <person name="Copeland A."/>
            <person name="Lapidus A."/>
            <person name="Cheng J.-F."/>
            <person name="Goodwin L."/>
            <person name="Pitluck S."/>
            <person name="Chertkov O."/>
            <person name="Held B."/>
            <person name="Detter J.C."/>
            <person name="Han C."/>
            <person name="Tapia R."/>
            <person name="Land M."/>
            <person name="Hauser L."/>
            <person name="Kyrpides N."/>
            <person name="Ivanova N."/>
            <person name="Mikhailova N."/>
            <person name="Haggblom M."/>
            <person name="Rauschenbach I."/>
            <person name="Bini E."/>
            <person name="Woyke T."/>
        </authorList>
    </citation>
    <scope>NUCLEOTIDE SEQUENCE [LARGE SCALE GENOMIC DNA]</scope>
    <source>
        <strain evidence="11">ATCC BAA-1389 / DSM 22839 / S5</strain>
    </source>
</reference>
<feature type="binding site" evidence="7">
    <location>
        <position position="179"/>
    </location>
    <ligand>
        <name>Zn(2+)</name>
        <dbReference type="ChEBI" id="CHEBI:29105"/>
        <label>2</label>
    </ligand>
</feature>
<feature type="domain" description="Amidohydrolase 3" evidence="8">
    <location>
        <begin position="340"/>
        <end position="423"/>
    </location>
</feature>
<dbReference type="GO" id="GO:0005737">
    <property type="term" value="C:cytoplasm"/>
    <property type="evidence" value="ECO:0007669"/>
    <property type="project" value="TreeGrafter"/>
</dbReference>
<dbReference type="InParanoid" id="E6W3Y0"/>
<proteinExistence type="inferred from homology"/>
<evidence type="ECO:0000259" key="8">
    <source>
        <dbReference type="Pfam" id="PF07969"/>
    </source>
</evidence>
<dbReference type="InterPro" id="IPR002195">
    <property type="entry name" value="Dihydroorotase_CS"/>
</dbReference>
<dbReference type="NCBIfam" id="TIGR00857">
    <property type="entry name" value="pyrC_multi"/>
    <property type="match status" value="1"/>
</dbReference>
<dbReference type="InterPro" id="IPR050138">
    <property type="entry name" value="DHOase/Allantoinase_Hydrolase"/>
</dbReference>
<dbReference type="InterPro" id="IPR024403">
    <property type="entry name" value="DHOase_cat"/>
</dbReference>
<evidence type="ECO:0000256" key="2">
    <source>
        <dbReference type="ARBA" id="ARBA00010286"/>
    </source>
</evidence>
<feature type="binding site" evidence="7">
    <location>
        <begin position="323"/>
        <end position="324"/>
    </location>
    <ligand>
        <name>substrate</name>
    </ligand>
</feature>
<evidence type="ECO:0000313" key="10">
    <source>
        <dbReference type="EMBL" id="ADU65848.1"/>
    </source>
</evidence>
<dbReference type="FunCoup" id="E6W3Y0">
    <property type="interactions" value="438"/>
</dbReference>
<comment type="similarity">
    <text evidence="2 7">Belongs to the metallo-dependent hydrolases superfamily. DHOase family. Class I DHOase subfamily.</text>
</comment>
<feature type="binding site" evidence="7">
    <location>
        <position position="305"/>
    </location>
    <ligand>
        <name>Zn(2+)</name>
        <dbReference type="ChEBI" id="CHEBI:29105"/>
        <label>1</label>
    </ligand>
</feature>
<dbReference type="GO" id="GO:0006145">
    <property type="term" value="P:purine nucleobase catabolic process"/>
    <property type="evidence" value="ECO:0007669"/>
    <property type="project" value="TreeGrafter"/>
</dbReference>
<dbReference type="HOGENOM" id="CLU_015572_1_0_0"/>
<gene>
    <name evidence="7" type="primary">pyrC</name>
    <name evidence="10" type="ordered locus">Selin_1113</name>
</gene>
<dbReference type="CDD" id="cd01317">
    <property type="entry name" value="DHOase_IIa"/>
    <property type="match status" value="1"/>
</dbReference>
<dbReference type="Proteomes" id="UP000002572">
    <property type="component" value="Chromosome"/>
</dbReference>
<dbReference type="AlphaFoldDB" id="E6W3Y0"/>
<comment type="pathway">
    <text evidence="7">Pyrimidine metabolism; UMP biosynthesis via de novo pathway; (S)-dihydroorotate from bicarbonate: step 3/3.</text>
</comment>
<dbReference type="GO" id="GO:0004038">
    <property type="term" value="F:allantoinase activity"/>
    <property type="evidence" value="ECO:0007669"/>
    <property type="project" value="TreeGrafter"/>
</dbReference>
<keyword evidence="5 7" id="KW-0862">Zinc</keyword>
<dbReference type="Gene3D" id="2.30.40.10">
    <property type="entry name" value="Urease, subunit C, domain 1"/>
    <property type="match status" value="1"/>
</dbReference>
<dbReference type="PANTHER" id="PTHR43668:SF2">
    <property type="entry name" value="ALLANTOINASE"/>
    <property type="match status" value="1"/>
</dbReference>
<feature type="binding site" evidence="7">
    <location>
        <position position="278"/>
    </location>
    <ligand>
        <name>substrate</name>
    </ligand>
</feature>
<comment type="function">
    <text evidence="1 7">Catalyzes the reversible cyclization of carbamoyl aspartate to dihydroorotate.</text>
</comment>
<evidence type="ECO:0000256" key="4">
    <source>
        <dbReference type="ARBA" id="ARBA00022801"/>
    </source>
</evidence>
<dbReference type="RefSeq" id="WP_013505729.1">
    <property type="nucleotide sequence ID" value="NC_014836.1"/>
</dbReference>
<dbReference type="OrthoDB" id="9765462at2"/>
<feature type="binding site" evidence="7">
    <location>
        <position position="94"/>
    </location>
    <ligand>
        <name>substrate</name>
    </ligand>
</feature>
<dbReference type="GO" id="GO:0004151">
    <property type="term" value="F:dihydroorotase activity"/>
    <property type="evidence" value="ECO:0007669"/>
    <property type="project" value="UniProtKB-UniRule"/>
</dbReference>
<evidence type="ECO:0000259" key="9">
    <source>
        <dbReference type="Pfam" id="PF12890"/>
    </source>
</evidence>
<feature type="binding site" evidence="7">
    <location>
        <begin position="62"/>
        <end position="64"/>
    </location>
    <ligand>
        <name>substrate</name>
    </ligand>
</feature>
<keyword evidence="11" id="KW-1185">Reference proteome</keyword>
<dbReference type="InterPro" id="IPR013108">
    <property type="entry name" value="Amidohydro_3"/>
</dbReference>